<dbReference type="Pfam" id="PF00072">
    <property type="entry name" value="Response_reg"/>
    <property type="match status" value="1"/>
</dbReference>
<evidence type="ECO:0000259" key="8">
    <source>
        <dbReference type="PROSITE" id="PS50045"/>
    </source>
</evidence>
<evidence type="ECO:0000256" key="4">
    <source>
        <dbReference type="ARBA" id="ARBA00023125"/>
    </source>
</evidence>
<evidence type="ECO:0000256" key="3">
    <source>
        <dbReference type="ARBA" id="ARBA00023015"/>
    </source>
</evidence>
<keyword evidence="11" id="KW-1185">Reference proteome</keyword>
<evidence type="ECO:0000256" key="7">
    <source>
        <dbReference type="PROSITE-ProRule" id="PRU00169"/>
    </source>
</evidence>
<evidence type="ECO:0000259" key="9">
    <source>
        <dbReference type="PROSITE" id="PS50110"/>
    </source>
</evidence>
<proteinExistence type="predicted"/>
<dbReference type="EMBL" id="CP070371">
    <property type="protein sequence ID" value="QRZ15056.1"/>
    <property type="molecule type" value="Genomic_DNA"/>
</dbReference>
<feature type="domain" description="Response regulatory" evidence="9">
    <location>
        <begin position="26"/>
        <end position="140"/>
    </location>
</feature>
<dbReference type="PROSITE" id="PS00688">
    <property type="entry name" value="SIGMA54_INTERACT_3"/>
    <property type="match status" value="1"/>
</dbReference>
<dbReference type="InterPro" id="IPR025944">
    <property type="entry name" value="Sigma_54_int_dom_CS"/>
</dbReference>
<dbReference type="SMART" id="SM00382">
    <property type="entry name" value="AAA"/>
    <property type="match status" value="1"/>
</dbReference>
<dbReference type="RefSeq" id="WP_205296017.1">
    <property type="nucleotide sequence ID" value="NZ_CP070371.1"/>
</dbReference>
<dbReference type="InterPro" id="IPR025662">
    <property type="entry name" value="Sigma_54_int_dom_ATP-bd_1"/>
</dbReference>
<keyword evidence="5" id="KW-0010">Activator</keyword>
<evidence type="ECO:0000256" key="6">
    <source>
        <dbReference type="ARBA" id="ARBA00023163"/>
    </source>
</evidence>
<dbReference type="PROSITE" id="PS50110">
    <property type="entry name" value="RESPONSE_REGULATORY"/>
    <property type="match status" value="1"/>
</dbReference>
<accession>A0ABX7JLC7</accession>
<dbReference type="Proteomes" id="UP000663629">
    <property type="component" value="Chromosome 2"/>
</dbReference>
<keyword evidence="4" id="KW-0238">DNA-binding</keyword>
<dbReference type="InterPro" id="IPR003593">
    <property type="entry name" value="AAA+_ATPase"/>
</dbReference>
<gene>
    <name evidence="10" type="ORF">JWJ88_19120</name>
</gene>
<keyword evidence="7" id="KW-0597">Phosphoprotein</keyword>
<evidence type="ECO:0000313" key="11">
    <source>
        <dbReference type="Proteomes" id="UP000663629"/>
    </source>
</evidence>
<dbReference type="CDD" id="cd00156">
    <property type="entry name" value="REC"/>
    <property type="match status" value="1"/>
</dbReference>
<dbReference type="InterPro" id="IPR011006">
    <property type="entry name" value="CheY-like_superfamily"/>
</dbReference>
<organism evidence="10 11">
    <name type="scientific">Paracoccus methylovorus</name>
    <dbReference type="NCBI Taxonomy" id="2812658"/>
    <lineage>
        <taxon>Bacteria</taxon>
        <taxon>Pseudomonadati</taxon>
        <taxon>Pseudomonadota</taxon>
        <taxon>Alphaproteobacteria</taxon>
        <taxon>Rhodobacterales</taxon>
        <taxon>Paracoccaceae</taxon>
        <taxon>Paracoccus</taxon>
    </lineage>
</organism>
<dbReference type="Pfam" id="PF25601">
    <property type="entry name" value="AAA_lid_14"/>
    <property type="match status" value="1"/>
</dbReference>
<dbReference type="Gene3D" id="3.40.50.300">
    <property type="entry name" value="P-loop containing nucleotide triphosphate hydrolases"/>
    <property type="match status" value="1"/>
</dbReference>
<dbReference type="CDD" id="cd00009">
    <property type="entry name" value="AAA"/>
    <property type="match status" value="1"/>
</dbReference>
<dbReference type="Pfam" id="PF00158">
    <property type="entry name" value="Sigma54_activat"/>
    <property type="match status" value="1"/>
</dbReference>
<dbReference type="InterPro" id="IPR027417">
    <property type="entry name" value="P-loop_NTPase"/>
</dbReference>
<keyword evidence="6" id="KW-0804">Transcription</keyword>
<dbReference type="SMART" id="SM00448">
    <property type="entry name" value="REC"/>
    <property type="match status" value="1"/>
</dbReference>
<dbReference type="PROSITE" id="PS00676">
    <property type="entry name" value="SIGMA54_INTERACT_2"/>
    <property type="match status" value="1"/>
</dbReference>
<reference evidence="10 11" key="1">
    <citation type="submission" date="2021-02" db="EMBL/GenBank/DDBJ databases">
        <title>Paracoccus methylovroum sp.nov., a new methanol and methylamine utilizing methylotrophic denitrifer.</title>
        <authorList>
            <person name="Timsy T."/>
            <person name="Behrendt U."/>
            <person name="Ulrich A."/>
            <person name="Spanner T."/>
            <person name="Foesel B.U."/>
            <person name="Horn M.A."/>
            <person name="Kolb S."/>
        </authorList>
    </citation>
    <scope>NUCLEOTIDE SEQUENCE [LARGE SCALE GENOMIC DNA]</scope>
    <source>
        <strain evidence="10 11">H4-D09</strain>
    </source>
</reference>
<evidence type="ECO:0000256" key="1">
    <source>
        <dbReference type="ARBA" id="ARBA00022741"/>
    </source>
</evidence>
<dbReference type="PROSITE" id="PS50045">
    <property type="entry name" value="SIGMA54_INTERACT_4"/>
    <property type="match status" value="1"/>
</dbReference>
<protein>
    <submittedName>
        <fullName evidence="10">Sigma-54-dependent Fis family transcriptional regulator</fullName>
    </submittedName>
</protein>
<dbReference type="PANTHER" id="PTHR32071:SF91">
    <property type="entry name" value="TUNGSTATE-RESPONSIVE TWO COMPONENT SIGMA54-DEPENDENT SIGNAL TRANSDUCTION SYSTEM RESPONSE REGULATOR FIS FAMILY"/>
    <property type="match status" value="1"/>
</dbReference>
<dbReference type="SUPFAM" id="SSF52172">
    <property type="entry name" value="CheY-like"/>
    <property type="match status" value="1"/>
</dbReference>
<evidence type="ECO:0000256" key="2">
    <source>
        <dbReference type="ARBA" id="ARBA00022840"/>
    </source>
</evidence>
<keyword evidence="2" id="KW-0067">ATP-binding</keyword>
<dbReference type="SUPFAM" id="SSF52540">
    <property type="entry name" value="P-loop containing nucleoside triphosphate hydrolases"/>
    <property type="match status" value="1"/>
</dbReference>
<keyword evidence="1" id="KW-0547">Nucleotide-binding</keyword>
<dbReference type="PANTHER" id="PTHR32071">
    <property type="entry name" value="TRANSCRIPTIONAL REGULATORY PROTEIN"/>
    <property type="match status" value="1"/>
</dbReference>
<dbReference type="PROSITE" id="PS00675">
    <property type="entry name" value="SIGMA54_INTERACT_1"/>
    <property type="match status" value="1"/>
</dbReference>
<keyword evidence="3" id="KW-0805">Transcription regulation</keyword>
<dbReference type="InterPro" id="IPR002078">
    <property type="entry name" value="Sigma_54_int"/>
</dbReference>
<sequence length="416" mass="46350">MPAHSSIAAAAPRATSAFTARLAQISVLIVDDEPGMRNFMARILGPQCRRIELAATTGEAGDWLAVEHFDVVVLDNMLGNNRGLDWLKRQRELGYVPPVVLISAYADLEVAIEAMQAGAADMILKPFRSNQLMNAVLRSVEQTRLRAENQVLRHELRRNTDANLRHDRLIGTSAAIEDIRATVARVAPLPSSVLLTGESGTGKEIVARMIHDMSNHAQGHFIPVNCATMAEDMVDSELFGHIEGAFPGASTHREGLFLHAQGGTLFLDEIAELPLNTQAKLLRVLEDRKIRPLGAERELPVDLRLIFATNTDLEARVAEGRFRQDLYYRINILQLRMPPLRDRGEDTLELARLFMQRHSRELGLPAVPFTPEIEAALMAQHWPGNVRELRNLIERALILGRFPADILPWQDTALHG</sequence>
<name>A0ABX7JLC7_9RHOB</name>
<dbReference type="InterPro" id="IPR025943">
    <property type="entry name" value="Sigma_54_int_dom_ATP-bd_2"/>
</dbReference>
<dbReference type="InterPro" id="IPR058031">
    <property type="entry name" value="AAA_lid_NorR"/>
</dbReference>
<evidence type="ECO:0000313" key="10">
    <source>
        <dbReference type="EMBL" id="QRZ15056.1"/>
    </source>
</evidence>
<dbReference type="InterPro" id="IPR001789">
    <property type="entry name" value="Sig_transdc_resp-reg_receiver"/>
</dbReference>
<evidence type="ECO:0000256" key="5">
    <source>
        <dbReference type="ARBA" id="ARBA00023159"/>
    </source>
</evidence>
<dbReference type="Gene3D" id="1.10.8.60">
    <property type="match status" value="1"/>
</dbReference>
<feature type="domain" description="Sigma-54 factor interaction" evidence="8">
    <location>
        <begin position="169"/>
        <end position="398"/>
    </location>
</feature>
<feature type="modified residue" description="4-aspartylphosphate" evidence="7">
    <location>
        <position position="75"/>
    </location>
</feature>
<dbReference type="Gene3D" id="3.40.50.2300">
    <property type="match status" value="1"/>
</dbReference>